<dbReference type="Gene3D" id="1.10.150.240">
    <property type="entry name" value="Putative phosphatase, domain 2"/>
    <property type="match status" value="1"/>
</dbReference>
<reference evidence="1 2" key="1">
    <citation type="submission" date="2006-12" db="EMBL/GenBank/DDBJ databases">
        <title>Complete sequence of Chlorobium phaeobacteroides DSM 266.</title>
        <authorList>
            <consortium name="US DOE Joint Genome Institute"/>
            <person name="Copeland A."/>
            <person name="Lucas S."/>
            <person name="Lapidus A."/>
            <person name="Barry K."/>
            <person name="Detter J.C."/>
            <person name="Glavina del Rio T."/>
            <person name="Hammon N."/>
            <person name="Israni S."/>
            <person name="Pitluck S."/>
            <person name="Goltsman E."/>
            <person name="Schmutz J."/>
            <person name="Larimer F."/>
            <person name="Land M."/>
            <person name="Hauser L."/>
            <person name="Mikhailova N."/>
            <person name="Li T."/>
            <person name="Overmann J."/>
            <person name="Bryant D.A."/>
            <person name="Richardson P."/>
        </authorList>
    </citation>
    <scope>NUCLEOTIDE SEQUENCE [LARGE SCALE GENOMIC DNA]</scope>
    <source>
        <strain evidence="1 2">DSM 266</strain>
    </source>
</reference>
<dbReference type="AlphaFoldDB" id="A1BHN1"/>
<keyword evidence="2" id="KW-1185">Reference proteome</keyword>
<dbReference type="eggNOG" id="COG1011">
    <property type="taxonomic scope" value="Bacteria"/>
</dbReference>
<dbReference type="PANTHER" id="PTHR43611:SF3">
    <property type="entry name" value="FLAVIN MONONUCLEOTIDE HYDROLASE 1, CHLOROPLATIC"/>
    <property type="match status" value="1"/>
</dbReference>
<dbReference type="Gene3D" id="3.40.50.1000">
    <property type="entry name" value="HAD superfamily/HAD-like"/>
    <property type="match status" value="1"/>
</dbReference>
<gene>
    <name evidence="1" type="ordered locus">Cpha266_1892</name>
</gene>
<dbReference type="Pfam" id="PF00702">
    <property type="entry name" value="Hydrolase"/>
    <property type="match status" value="1"/>
</dbReference>
<dbReference type="GO" id="GO:0016787">
    <property type="term" value="F:hydrolase activity"/>
    <property type="evidence" value="ECO:0007669"/>
    <property type="project" value="UniProtKB-KW"/>
</dbReference>
<dbReference type="InterPro" id="IPR036412">
    <property type="entry name" value="HAD-like_sf"/>
</dbReference>
<dbReference type="RefSeq" id="WP_011745715.1">
    <property type="nucleotide sequence ID" value="NC_008639.1"/>
</dbReference>
<dbReference type="KEGG" id="cph:Cpha266_1892"/>
<keyword evidence="1" id="KW-0378">Hydrolase</keyword>
<dbReference type="STRING" id="290317.Cpha266_1892"/>
<accession>A1BHN1</accession>
<proteinExistence type="predicted"/>
<dbReference type="EMBL" id="CP000492">
    <property type="protein sequence ID" value="ABL65908.1"/>
    <property type="molecule type" value="Genomic_DNA"/>
</dbReference>
<dbReference type="SUPFAM" id="SSF56784">
    <property type="entry name" value="HAD-like"/>
    <property type="match status" value="1"/>
</dbReference>
<dbReference type="InterPro" id="IPR023198">
    <property type="entry name" value="PGP-like_dom2"/>
</dbReference>
<evidence type="ECO:0000313" key="2">
    <source>
        <dbReference type="Proteomes" id="UP000008701"/>
    </source>
</evidence>
<protein>
    <submittedName>
        <fullName evidence="1">HAD-superfamily hydrolase, subfamily IA, variant 3</fullName>
    </submittedName>
</protein>
<organism evidence="1 2">
    <name type="scientific">Chlorobium phaeobacteroides (strain DSM 266 / SMG 266 / 2430)</name>
    <dbReference type="NCBI Taxonomy" id="290317"/>
    <lineage>
        <taxon>Bacteria</taxon>
        <taxon>Pseudomonadati</taxon>
        <taxon>Chlorobiota</taxon>
        <taxon>Chlorobiia</taxon>
        <taxon>Chlorobiales</taxon>
        <taxon>Chlorobiaceae</taxon>
        <taxon>Chlorobium/Pelodictyon group</taxon>
        <taxon>Chlorobium</taxon>
    </lineage>
</organism>
<dbReference type="InterPro" id="IPR023214">
    <property type="entry name" value="HAD_sf"/>
</dbReference>
<dbReference type="PANTHER" id="PTHR43611">
    <property type="entry name" value="ALPHA-D-GLUCOSE 1-PHOSPHATE PHOSPHATASE"/>
    <property type="match status" value="1"/>
</dbReference>
<dbReference type="HOGENOM" id="CLU_045011_9_5_10"/>
<evidence type="ECO:0000313" key="1">
    <source>
        <dbReference type="EMBL" id="ABL65908.1"/>
    </source>
</evidence>
<dbReference type="Proteomes" id="UP000008701">
    <property type="component" value="Chromosome"/>
</dbReference>
<sequence>MHLPVTESVPMSIILLDIGNVLVSVDFMPFCRAVAVDPVSGAEEIFRHYCTGTLKEKLETGLIAPFEYLAAIARDPLAKALSLHDLRQEWQNIFEPLEGALEAVRLLREQHAIWIMSDTDPLHFTFLLNHYPVLKEADRYWLSFEHGRMKSSVEAFSHLLERSGRRGDEFTLIDDKAENCAAASTAGIRSIQFRSWEDALQQLWEQERNG</sequence>
<name>A1BHN1_CHLPD</name>